<accession>A0ABV5G8X5</accession>
<keyword evidence="2" id="KW-1185">Reference proteome</keyword>
<reference evidence="1 2" key="1">
    <citation type="submission" date="2024-09" db="EMBL/GenBank/DDBJ databases">
        <authorList>
            <person name="Sun Q."/>
            <person name="Mori K."/>
        </authorList>
    </citation>
    <scope>NUCLEOTIDE SEQUENCE [LARGE SCALE GENOMIC DNA]</scope>
    <source>
        <strain evidence="1 2">CCM 7609</strain>
    </source>
</reference>
<evidence type="ECO:0000313" key="1">
    <source>
        <dbReference type="EMBL" id="MFB9075391.1"/>
    </source>
</evidence>
<sequence length="57" mass="6190">MRQVGTEHGHGVAVRAQRAQADRFLTAAALRQKLLDIHGAPVPRELAGELLEPAHQT</sequence>
<proteinExistence type="predicted"/>
<organism evidence="1 2">
    <name type="scientific">Citricoccus parietis</name>
    <dbReference type="NCBI Taxonomy" id="592307"/>
    <lineage>
        <taxon>Bacteria</taxon>
        <taxon>Bacillati</taxon>
        <taxon>Actinomycetota</taxon>
        <taxon>Actinomycetes</taxon>
        <taxon>Micrococcales</taxon>
        <taxon>Micrococcaceae</taxon>
        <taxon>Citricoccus</taxon>
    </lineage>
</organism>
<dbReference type="Proteomes" id="UP001589575">
    <property type="component" value="Unassembled WGS sequence"/>
</dbReference>
<name>A0ABV5G8X5_9MICC</name>
<dbReference type="EMBL" id="JBHMFI010000023">
    <property type="protein sequence ID" value="MFB9075391.1"/>
    <property type="molecule type" value="Genomic_DNA"/>
</dbReference>
<evidence type="ECO:0000313" key="2">
    <source>
        <dbReference type="Proteomes" id="UP001589575"/>
    </source>
</evidence>
<comment type="caution">
    <text evidence="1">The sequence shown here is derived from an EMBL/GenBank/DDBJ whole genome shotgun (WGS) entry which is preliminary data.</text>
</comment>
<gene>
    <name evidence="1" type="ORF">ACFFX0_31210</name>
</gene>
<protein>
    <submittedName>
        <fullName evidence="1">Uncharacterized protein</fullName>
    </submittedName>
</protein>